<accession>A0A401UN08</accession>
<dbReference type="PANTHER" id="PTHR30404:SF0">
    <property type="entry name" value="N-ACETYLMURAMOYL-L-ALANINE AMIDASE AMIC"/>
    <property type="match status" value="1"/>
</dbReference>
<evidence type="ECO:0000259" key="3">
    <source>
        <dbReference type="SMART" id="SM00646"/>
    </source>
</evidence>
<dbReference type="Pfam" id="PF13205">
    <property type="entry name" value="Big_5"/>
    <property type="match status" value="1"/>
</dbReference>
<dbReference type="PANTHER" id="PTHR30404">
    <property type="entry name" value="N-ACETYLMURAMOYL-L-ALANINE AMIDASE"/>
    <property type="match status" value="1"/>
</dbReference>
<keyword evidence="2" id="KW-0378">Hydrolase</keyword>
<evidence type="ECO:0000256" key="1">
    <source>
        <dbReference type="ARBA" id="ARBA00022729"/>
    </source>
</evidence>
<feature type="domain" description="MurNAc-LAA" evidence="3">
    <location>
        <begin position="478"/>
        <end position="589"/>
    </location>
</feature>
<comment type="caution">
    <text evidence="4">The sequence shown here is derived from an EMBL/GenBank/DDBJ whole genome shotgun (WGS) entry which is preliminary data.</text>
</comment>
<feature type="domain" description="MurNAc-LAA" evidence="3">
    <location>
        <begin position="200"/>
        <end position="314"/>
    </location>
</feature>
<protein>
    <recommendedName>
        <fullName evidence="3">MurNAc-LAA domain-containing protein</fullName>
    </recommendedName>
</protein>
<dbReference type="InterPro" id="IPR011081">
    <property type="entry name" value="Big_4"/>
</dbReference>
<dbReference type="SMART" id="SM00646">
    <property type="entry name" value="Ami_3"/>
    <property type="match status" value="2"/>
</dbReference>
<dbReference type="AlphaFoldDB" id="A0A401UN08"/>
<reference evidence="4 5" key="1">
    <citation type="submission" date="2018-11" db="EMBL/GenBank/DDBJ databases">
        <title>Genome sequencing and assembly of Clostridium tagluense strain A121.</title>
        <authorList>
            <person name="Murakami T."/>
            <person name="Segawa T."/>
            <person name="Shcherbakova V.A."/>
            <person name="Mori H."/>
            <person name="Yoshimura Y."/>
        </authorList>
    </citation>
    <scope>NUCLEOTIDE SEQUENCE [LARGE SCALE GENOMIC DNA]</scope>
    <source>
        <strain evidence="4 5">A121</strain>
    </source>
</reference>
<dbReference type="InterPro" id="IPR032812">
    <property type="entry name" value="SbsA_Ig"/>
</dbReference>
<dbReference type="CDD" id="cd02696">
    <property type="entry name" value="MurNAc-LAA"/>
    <property type="match status" value="2"/>
</dbReference>
<organism evidence="4 5">
    <name type="scientific">Clostridium tagluense</name>
    <dbReference type="NCBI Taxonomy" id="360422"/>
    <lineage>
        <taxon>Bacteria</taxon>
        <taxon>Bacillati</taxon>
        <taxon>Bacillota</taxon>
        <taxon>Clostridia</taxon>
        <taxon>Eubacteriales</taxon>
        <taxon>Clostridiaceae</taxon>
        <taxon>Clostridium</taxon>
    </lineage>
</organism>
<dbReference type="Gene3D" id="3.40.630.40">
    <property type="entry name" value="Zn-dependent exopeptidases"/>
    <property type="match status" value="2"/>
</dbReference>
<dbReference type="RefSeq" id="WP_185732702.1">
    <property type="nucleotide sequence ID" value="NZ_BHYK01000013.1"/>
</dbReference>
<dbReference type="SUPFAM" id="SSF53187">
    <property type="entry name" value="Zn-dependent exopeptidases"/>
    <property type="match status" value="2"/>
</dbReference>
<dbReference type="InterPro" id="IPR050695">
    <property type="entry name" value="N-acetylmuramoyl_amidase_3"/>
</dbReference>
<dbReference type="EMBL" id="BHYK01000013">
    <property type="protein sequence ID" value="GCD10915.1"/>
    <property type="molecule type" value="Genomic_DNA"/>
</dbReference>
<evidence type="ECO:0000313" key="4">
    <source>
        <dbReference type="EMBL" id="GCD10915.1"/>
    </source>
</evidence>
<name>A0A401UN08_9CLOT</name>
<keyword evidence="5" id="KW-1185">Reference proteome</keyword>
<dbReference type="Gene3D" id="2.60.40.1220">
    <property type="match status" value="1"/>
</dbReference>
<dbReference type="GO" id="GO:0008745">
    <property type="term" value="F:N-acetylmuramoyl-L-alanine amidase activity"/>
    <property type="evidence" value="ECO:0007669"/>
    <property type="project" value="InterPro"/>
</dbReference>
<dbReference type="GO" id="GO:0030288">
    <property type="term" value="C:outer membrane-bounded periplasmic space"/>
    <property type="evidence" value="ECO:0007669"/>
    <property type="project" value="TreeGrafter"/>
</dbReference>
<dbReference type="Proteomes" id="UP000287872">
    <property type="component" value="Unassembled WGS sequence"/>
</dbReference>
<dbReference type="InterPro" id="IPR002508">
    <property type="entry name" value="MurNAc-LAA_cat"/>
</dbReference>
<evidence type="ECO:0000313" key="5">
    <source>
        <dbReference type="Proteomes" id="UP000287872"/>
    </source>
</evidence>
<dbReference type="GO" id="GO:0009253">
    <property type="term" value="P:peptidoglycan catabolic process"/>
    <property type="evidence" value="ECO:0007669"/>
    <property type="project" value="InterPro"/>
</dbReference>
<keyword evidence="1" id="KW-0732">Signal</keyword>
<dbReference type="InterPro" id="IPR014755">
    <property type="entry name" value="Cu-Rt/internalin_Ig-like"/>
</dbReference>
<dbReference type="Pfam" id="PF07532">
    <property type="entry name" value="Big_4"/>
    <property type="match status" value="1"/>
</dbReference>
<evidence type="ECO:0000256" key="2">
    <source>
        <dbReference type="ARBA" id="ARBA00022801"/>
    </source>
</evidence>
<dbReference type="Pfam" id="PF01520">
    <property type="entry name" value="Amidase_3"/>
    <property type="match status" value="2"/>
</dbReference>
<proteinExistence type="predicted"/>
<sequence length="599" mass="65183">MKNIFKTFIIMVVTFALCIPMQIIVRASTFTDMGSKKDVVVNKPWTVSFNKPLSATTVNTTNIKMVGENNKYIDIKVSLANSNKNVLVEPVKNYEYNKTYTLIVTNQVNSADGKSLPSEVRMNFTTKSAPTKPSEFTVCIDPGQYYKAITGINGVKAKDINLSTALKLGNILKTRGFNVVYTRNSDSVSWNQSDEDDAKAKIASTAKADLFLSINTNSYTSNTPKGIETYYKPGVSNNKMLATSIQDELMKATQATNRSIKEASNEANLGILNKVSCPAVVLELGFLTNPDEEILLSSAEYQNNEAKAIANGSMNYAGFANSDTNYDSIFKVSSVGDIKTNIEQGGKYIFPKTVQATMSNNSKKDVDVVWNSNSLDTSKVGMYTFQGTIKDSTIKVNLVVNVIATTQKKYKVVLDAGHGGYDPGATGPTGINEKDITLAITLKVGSILIKNGVETVYTRTSDNIAWSTNEAQNLQARCDISNAAKPDYFVSIHENSFSALTASGIETYYFSGSVAGQKLAQAVQTELIKETGRVDRGLKTTTGLYVIKNVDATSILVETSFISNPEEEKLLTTDAYQYKLAKAIATGILKSLGISNIVF</sequence>
<gene>
    <name evidence="4" type="ORF">Ctaglu_25380</name>
</gene>